<dbReference type="RefSeq" id="XP_020068047.1">
    <property type="nucleotide sequence ID" value="XM_020215918.1"/>
</dbReference>
<dbReference type="GO" id="GO:0006000">
    <property type="term" value="P:fructose metabolic process"/>
    <property type="evidence" value="ECO:0007669"/>
    <property type="project" value="InterPro"/>
</dbReference>
<sequence length="370" mass="41846">MDPLMNKLQRKLTNDSTLSMGTEPLFSRQGSSTSVSTNTTMPSPRVLPQSLSFTKINDSSPVPPLQSNGSTLSLDSLHLALSGIKGANSPKVLLNQPKSTNRLTTTPTNEPSLDSKWCIVLVGLPATGKSSICKNLIKFSTRRFHEDYHIQNFKIDSFNAGHFRRKLSNFKDQTSDYFSVNNSEAKLQRERFAQIALDHLLNSLLGEQINVGIFDATNSTRARRNYIFNAIAEKEAKTGIKINTVILHVKCTDDKLWRYNVEGKTVGPDYTQMAHDDAINDFIHRAECYKQAFEDITQEELQSHEGCIYVEVDNAGKQCNVINTGLKDVEHDLIFAEMESFFTSYYNDYGREYETNAREFWCHPHPETVK</sequence>
<feature type="compositionally biased region" description="Polar residues" evidence="3">
    <location>
        <begin position="28"/>
        <end position="42"/>
    </location>
</feature>
<keyword evidence="5" id="KW-0378">Hydrolase</keyword>
<dbReference type="GeneID" id="30990314"/>
<dbReference type="PRINTS" id="PR00991">
    <property type="entry name" value="6PFRUCTKNASE"/>
</dbReference>
<dbReference type="GO" id="GO:0006003">
    <property type="term" value="P:fructose 2,6-bisphosphate metabolic process"/>
    <property type="evidence" value="ECO:0007669"/>
    <property type="project" value="InterPro"/>
</dbReference>
<name>A0A1E4RUU0_CYBJN</name>
<evidence type="ECO:0000256" key="3">
    <source>
        <dbReference type="SAM" id="MobiDB-lite"/>
    </source>
</evidence>
<protein>
    <submittedName>
        <fullName evidence="5">p-loop containing nucleoside triphosphate hydrolase protein</fullName>
    </submittedName>
</protein>
<dbReference type="GO" id="GO:0005524">
    <property type="term" value="F:ATP binding"/>
    <property type="evidence" value="ECO:0007669"/>
    <property type="project" value="UniProtKB-KW"/>
</dbReference>
<dbReference type="PANTHER" id="PTHR10606">
    <property type="entry name" value="6-PHOSPHOFRUCTO-2-KINASE/FRUCTOSE-2,6-BISPHOSPHATASE"/>
    <property type="match status" value="1"/>
</dbReference>
<dbReference type="GO" id="GO:0003873">
    <property type="term" value="F:6-phosphofructo-2-kinase activity"/>
    <property type="evidence" value="ECO:0007669"/>
    <property type="project" value="InterPro"/>
</dbReference>
<organism evidence="5 6">
    <name type="scientific">Cyberlindnera jadinii (strain ATCC 18201 / CBS 1600 / BCRC 20928 / JCM 3617 / NBRC 0987 / NRRL Y-1542)</name>
    <name type="common">Torula yeast</name>
    <name type="synonym">Candida utilis</name>
    <dbReference type="NCBI Taxonomy" id="983966"/>
    <lineage>
        <taxon>Eukaryota</taxon>
        <taxon>Fungi</taxon>
        <taxon>Dikarya</taxon>
        <taxon>Ascomycota</taxon>
        <taxon>Saccharomycotina</taxon>
        <taxon>Saccharomycetes</taxon>
        <taxon>Phaffomycetales</taxon>
        <taxon>Phaffomycetaceae</taxon>
        <taxon>Cyberlindnera</taxon>
    </lineage>
</organism>
<evidence type="ECO:0000259" key="4">
    <source>
        <dbReference type="Pfam" id="PF01591"/>
    </source>
</evidence>
<dbReference type="EMBL" id="KV453946">
    <property type="protein sequence ID" value="ODV71008.1"/>
    <property type="molecule type" value="Genomic_DNA"/>
</dbReference>
<dbReference type="OMA" id="SSHLIQC"/>
<keyword evidence="2" id="KW-0067">ATP-binding</keyword>
<dbReference type="STRING" id="983966.A0A1E4RUU0"/>
<accession>A0A1E4RUU0</accession>
<evidence type="ECO:0000256" key="2">
    <source>
        <dbReference type="ARBA" id="ARBA00022840"/>
    </source>
</evidence>
<dbReference type="GO" id="GO:0016787">
    <property type="term" value="F:hydrolase activity"/>
    <property type="evidence" value="ECO:0007669"/>
    <property type="project" value="UniProtKB-KW"/>
</dbReference>
<evidence type="ECO:0000256" key="1">
    <source>
        <dbReference type="ARBA" id="ARBA00022741"/>
    </source>
</evidence>
<feature type="domain" description="6-phosphofructo-2-kinase" evidence="4">
    <location>
        <begin position="113"/>
        <end position="319"/>
    </location>
</feature>
<gene>
    <name evidence="5" type="ORF">CYBJADRAFT_169759</name>
</gene>
<dbReference type="OrthoDB" id="267323at2759"/>
<dbReference type="Pfam" id="PF01591">
    <property type="entry name" value="6PF2K"/>
    <property type="match status" value="1"/>
</dbReference>
<dbReference type="InterPro" id="IPR027417">
    <property type="entry name" value="P-loop_NTPase"/>
</dbReference>
<evidence type="ECO:0000313" key="6">
    <source>
        <dbReference type="Proteomes" id="UP000094389"/>
    </source>
</evidence>
<dbReference type="GO" id="GO:0005829">
    <property type="term" value="C:cytosol"/>
    <property type="evidence" value="ECO:0007669"/>
    <property type="project" value="TreeGrafter"/>
</dbReference>
<dbReference type="AlphaFoldDB" id="A0A1E4RUU0"/>
<feature type="region of interest" description="Disordered" evidence="3">
    <location>
        <begin position="1"/>
        <end position="47"/>
    </location>
</feature>
<dbReference type="SUPFAM" id="SSF52540">
    <property type="entry name" value="P-loop containing nucleoside triphosphate hydrolases"/>
    <property type="match status" value="1"/>
</dbReference>
<dbReference type="InterPro" id="IPR003094">
    <property type="entry name" value="6Pfruct_kin"/>
</dbReference>
<keyword evidence="1" id="KW-0547">Nucleotide-binding</keyword>
<dbReference type="Gene3D" id="3.40.50.300">
    <property type="entry name" value="P-loop containing nucleotide triphosphate hydrolases"/>
    <property type="match status" value="1"/>
</dbReference>
<keyword evidence="6" id="KW-1185">Reference proteome</keyword>
<evidence type="ECO:0000313" key="5">
    <source>
        <dbReference type="EMBL" id="ODV71008.1"/>
    </source>
</evidence>
<dbReference type="Proteomes" id="UP000094389">
    <property type="component" value="Unassembled WGS sequence"/>
</dbReference>
<dbReference type="InterPro" id="IPR013079">
    <property type="entry name" value="6Phosfructo_kin"/>
</dbReference>
<proteinExistence type="predicted"/>
<reference evidence="5 6" key="1">
    <citation type="journal article" date="2016" name="Proc. Natl. Acad. Sci. U.S.A.">
        <title>Comparative genomics of biotechnologically important yeasts.</title>
        <authorList>
            <person name="Riley R."/>
            <person name="Haridas S."/>
            <person name="Wolfe K.H."/>
            <person name="Lopes M.R."/>
            <person name="Hittinger C.T."/>
            <person name="Goeker M."/>
            <person name="Salamov A.A."/>
            <person name="Wisecaver J.H."/>
            <person name="Long T.M."/>
            <person name="Calvey C.H."/>
            <person name="Aerts A.L."/>
            <person name="Barry K.W."/>
            <person name="Choi C."/>
            <person name="Clum A."/>
            <person name="Coughlan A.Y."/>
            <person name="Deshpande S."/>
            <person name="Douglass A.P."/>
            <person name="Hanson S.J."/>
            <person name="Klenk H.-P."/>
            <person name="LaButti K.M."/>
            <person name="Lapidus A."/>
            <person name="Lindquist E.A."/>
            <person name="Lipzen A.M."/>
            <person name="Meier-Kolthoff J.P."/>
            <person name="Ohm R.A."/>
            <person name="Otillar R.P."/>
            <person name="Pangilinan J.L."/>
            <person name="Peng Y."/>
            <person name="Rokas A."/>
            <person name="Rosa C.A."/>
            <person name="Scheuner C."/>
            <person name="Sibirny A.A."/>
            <person name="Slot J.C."/>
            <person name="Stielow J.B."/>
            <person name="Sun H."/>
            <person name="Kurtzman C.P."/>
            <person name="Blackwell M."/>
            <person name="Grigoriev I.V."/>
            <person name="Jeffries T.W."/>
        </authorList>
    </citation>
    <scope>NUCLEOTIDE SEQUENCE [LARGE SCALE GENOMIC DNA]</scope>
    <source>
        <strain evidence="6">ATCC 18201 / CBS 1600 / BCRC 20928 / JCM 3617 / NBRC 0987 / NRRL Y-1542</strain>
    </source>
</reference>